<keyword evidence="18" id="KW-1185">Reference proteome</keyword>
<evidence type="ECO:0000256" key="7">
    <source>
        <dbReference type="ARBA" id="ARBA00022692"/>
    </source>
</evidence>
<reference evidence="17 18" key="1">
    <citation type="submission" date="2021-03" db="EMBL/GenBank/DDBJ databases">
        <title>Genomic Encyclopedia of Type Strains, Phase IV (KMG-IV): sequencing the most valuable type-strain genomes for metagenomic binning, comparative biology and taxonomic classification.</title>
        <authorList>
            <person name="Goeker M."/>
        </authorList>
    </citation>
    <scope>NUCLEOTIDE SEQUENCE [LARGE SCALE GENOMIC DNA]</scope>
    <source>
        <strain evidence="17 18">DSM 101953</strain>
    </source>
</reference>
<evidence type="ECO:0000256" key="3">
    <source>
        <dbReference type="ARBA" id="ARBA00012438"/>
    </source>
</evidence>
<dbReference type="PROSITE" id="PS50109">
    <property type="entry name" value="HIS_KIN"/>
    <property type="match status" value="1"/>
</dbReference>
<organism evidence="17 18">
    <name type="scientific">Paenibacillus silagei</name>
    <dbReference type="NCBI Taxonomy" id="1670801"/>
    <lineage>
        <taxon>Bacteria</taxon>
        <taxon>Bacillati</taxon>
        <taxon>Bacillota</taxon>
        <taxon>Bacilli</taxon>
        <taxon>Bacillales</taxon>
        <taxon>Paenibacillaceae</taxon>
        <taxon>Paenibacillus</taxon>
    </lineage>
</organism>
<evidence type="ECO:0000256" key="9">
    <source>
        <dbReference type="ARBA" id="ARBA00022777"/>
    </source>
</evidence>
<dbReference type="PANTHER" id="PTHR45528:SF1">
    <property type="entry name" value="SENSOR HISTIDINE KINASE CPXA"/>
    <property type="match status" value="1"/>
</dbReference>
<keyword evidence="9 17" id="KW-0418">Kinase</keyword>
<evidence type="ECO:0000256" key="13">
    <source>
        <dbReference type="ARBA" id="ARBA00023136"/>
    </source>
</evidence>
<evidence type="ECO:0000313" key="18">
    <source>
        <dbReference type="Proteomes" id="UP000773462"/>
    </source>
</evidence>
<dbReference type="GO" id="GO:0016301">
    <property type="term" value="F:kinase activity"/>
    <property type="evidence" value="ECO:0007669"/>
    <property type="project" value="UniProtKB-KW"/>
</dbReference>
<evidence type="ECO:0000259" key="16">
    <source>
        <dbReference type="PROSITE" id="PS50885"/>
    </source>
</evidence>
<name>A0ABS4P1C5_9BACL</name>
<dbReference type="SUPFAM" id="SSF158472">
    <property type="entry name" value="HAMP domain-like"/>
    <property type="match status" value="1"/>
</dbReference>
<evidence type="ECO:0000256" key="1">
    <source>
        <dbReference type="ARBA" id="ARBA00000085"/>
    </source>
</evidence>
<evidence type="ECO:0000256" key="11">
    <source>
        <dbReference type="ARBA" id="ARBA00022989"/>
    </source>
</evidence>
<evidence type="ECO:0000256" key="5">
    <source>
        <dbReference type="ARBA" id="ARBA00022553"/>
    </source>
</evidence>
<keyword evidence="5" id="KW-0597">Phosphoprotein</keyword>
<comment type="caution">
    <text evidence="17">The sequence shown here is derived from an EMBL/GenBank/DDBJ whole genome shotgun (WGS) entry which is preliminary data.</text>
</comment>
<dbReference type="InterPro" id="IPR003660">
    <property type="entry name" value="HAMP_dom"/>
</dbReference>
<dbReference type="EC" id="2.7.13.3" evidence="3"/>
<evidence type="ECO:0000256" key="4">
    <source>
        <dbReference type="ARBA" id="ARBA00022475"/>
    </source>
</evidence>
<dbReference type="CDD" id="cd06225">
    <property type="entry name" value="HAMP"/>
    <property type="match status" value="1"/>
</dbReference>
<dbReference type="EMBL" id="JAGGLV010000028">
    <property type="protein sequence ID" value="MBP2115510.1"/>
    <property type="molecule type" value="Genomic_DNA"/>
</dbReference>
<dbReference type="InterPro" id="IPR003594">
    <property type="entry name" value="HATPase_dom"/>
</dbReference>
<gene>
    <name evidence="17" type="ORF">J2Z70_005697</name>
</gene>
<feature type="domain" description="Histidine kinase" evidence="15">
    <location>
        <begin position="240"/>
        <end position="439"/>
    </location>
</feature>
<keyword evidence="11 14" id="KW-1133">Transmembrane helix</keyword>
<comment type="catalytic activity">
    <reaction evidence="1">
        <text>ATP + protein L-histidine = ADP + protein N-phospho-L-histidine.</text>
        <dbReference type="EC" id="2.7.13.3"/>
    </reaction>
</comment>
<accession>A0ABS4P1C5</accession>
<evidence type="ECO:0000259" key="15">
    <source>
        <dbReference type="PROSITE" id="PS50109"/>
    </source>
</evidence>
<keyword evidence="8" id="KW-0547">Nucleotide-binding</keyword>
<evidence type="ECO:0000256" key="8">
    <source>
        <dbReference type="ARBA" id="ARBA00022741"/>
    </source>
</evidence>
<dbReference type="PANTHER" id="PTHR45528">
    <property type="entry name" value="SENSOR HISTIDINE KINASE CPXA"/>
    <property type="match status" value="1"/>
</dbReference>
<dbReference type="InterPro" id="IPR050398">
    <property type="entry name" value="HssS/ArlS-like"/>
</dbReference>
<dbReference type="InterPro" id="IPR036890">
    <property type="entry name" value="HATPase_C_sf"/>
</dbReference>
<protein>
    <recommendedName>
        <fullName evidence="3">histidine kinase</fullName>
        <ecNumber evidence="3">2.7.13.3</ecNumber>
    </recommendedName>
</protein>
<dbReference type="CDD" id="cd00082">
    <property type="entry name" value="HisKA"/>
    <property type="match status" value="1"/>
</dbReference>
<evidence type="ECO:0000256" key="2">
    <source>
        <dbReference type="ARBA" id="ARBA00004651"/>
    </source>
</evidence>
<dbReference type="SUPFAM" id="SSF55874">
    <property type="entry name" value="ATPase domain of HSP90 chaperone/DNA topoisomerase II/histidine kinase"/>
    <property type="match status" value="1"/>
</dbReference>
<dbReference type="RefSeq" id="WP_209878602.1">
    <property type="nucleotide sequence ID" value="NZ_JAGGLV010000028.1"/>
</dbReference>
<dbReference type="SMART" id="SM00388">
    <property type="entry name" value="HisKA"/>
    <property type="match status" value="1"/>
</dbReference>
<keyword evidence="6" id="KW-0808">Transferase</keyword>
<evidence type="ECO:0000256" key="10">
    <source>
        <dbReference type="ARBA" id="ARBA00022840"/>
    </source>
</evidence>
<proteinExistence type="predicted"/>
<dbReference type="PROSITE" id="PS50885">
    <property type="entry name" value="HAMP"/>
    <property type="match status" value="1"/>
</dbReference>
<dbReference type="InterPro" id="IPR003661">
    <property type="entry name" value="HisK_dim/P_dom"/>
</dbReference>
<dbReference type="Gene3D" id="6.10.340.10">
    <property type="match status" value="1"/>
</dbReference>
<evidence type="ECO:0000256" key="6">
    <source>
        <dbReference type="ARBA" id="ARBA00022679"/>
    </source>
</evidence>
<evidence type="ECO:0000256" key="12">
    <source>
        <dbReference type="ARBA" id="ARBA00023012"/>
    </source>
</evidence>
<keyword evidence="4" id="KW-1003">Cell membrane</keyword>
<dbReference type="Gene3D" id="3.30.565.10">
    <property type="entry name" value="Histidine kinase-like ATPase, C-terminal domain"/>
    <property type="match status" value="1"/>
</dbReference>
<evidence type="ECO:0000256" key="14">
    <source>
        <dbReference type="SAM" id="Phobius"/>
    </source>
</evidence>
<dbReference type="InterPro" id="IPR005467">
    <property type="entry name" value="His_kinase_dom"/>
</dbReference>
<keyword evidence="13 14" id="KW-0472">Membrane</keyword>
<dbReference type="Pfam" id="PF00672">
    <property type="entry name" value="HAMP"/>
    <property type="match status" value="1"/>
</dbReference>
<comment type="subcellular location">
    <subcellularLocation>
        <location evidence="2">Cell membrane</location>
        <topology evidence="2">Multi-pass membrane protein</topology>
    </subcellularLocation>
</comment>
<keyword evidence="10" id="KW-0067">ATP-binding</keyword>
<sequence length="442" mass="51353">MNNKLRWSRLKLKLILCLIGSFLASAALFLLLQSTGEDLLEHYRTRSSFIDKQEQQALPALEEYVSGQHLSLKDDAQIAEWVRKTKYVNLYLYKDNQFLYSTDGYTIKTENTRFLPDPNIFSKSQYSTVTFADTTAQVYMEYFFEYKYYNLITILGVILSFLFFIVLVLFFINKKTSYIGVLEKEIKILEGGNLDYPITLKGKDELSSLAQSINEMRKSFIERLESEEQARVANSELVTAMSHDLRTPLTALVGYLDIIEYKKYQDQEALAKYIHSSREKAYQIKHLSDKLFEYFTVYNTEENDLEFESYDGIQLMDQLIDEQSMLLENHGFRVAWEPSPVPFRVELHLISFRRVFDNLFSNITKYADTSAAVTIAYRIEDRWLLIDITNVIKKEAHEVHSTGIGLKTCHKIISQHKGEITFTSTGGRYSVHIRLPVNNTLT</sequence>
<dbReference type="InterPro" id="IPR036097">
    <property type="entry name" value="HisK_dim/P_sf"/>
</dbReference>
<dbReference type="Gene3D" id="1.10.287.130">
    <property type="match status" value="1"/>
</dbReference>
<feature type="transmembrane region" description="Helical" evidence="14">
    <location>
        <begin position="148"/>
        <end position="172"/>
    </location>
</feature>
<dbReference type="Proteomes" id="UP000773462">
    <property type="component" value="Unassembled WGS sequence"/>
</dbReference>
<keyword evidence="12" id="KW-0902">Two-component regulatory system</keyword>
<dbReference type="SUPFAM" id="SSF47384">
    <property type="entry name" value="Homodimeric domain of signal transducing histidine kinase"/>
    <property type="match status" value="1"/>
</dbReference>
<keyword evidence="7 14" id="KW-0812">Transmembrane</keyword>
<dbReference type="Pfam" id="PF02518">
    <property type="entry name" value="HATPase_c"/>
    <property type="match status" value="1"/>
</dbReference>
<dbReference type="Pfam" id="PF00512">
    <property type="entry name" value="HisKA"/>
    <property type="match status" value="1"/>
</dbReference>
<evidence type="ECO:0000313" key="17">
    <source>
        <dbReference type="EMBL" id="MBP2115510.1"/>
    </source>
</evidence>
<feature type="domain" description="HAMP" evidence="16">
    <location>
        <begin position="189"/>
        <end position="225"/>
    </location>
</feature>